<name>A0AAN5DHC8_9BILA</name>
<gene>
    <name evidence="1" type="ORF">PMAYCL1PPCAC_32732</name>
</gene>
<sequence>SQLCSSHSRCMESSTCTGRACRSLVDGILTNPSRRAHPTCRTFQPCSSHSRRAHPTCRTFQPCSSHSRCMESSTCTDRACRSLACKSFPSCGMPRYGHTCNHRSCTSPSSRAHPTCRRSQLCSSH</sequence>
<dbReference type="Proteomes" id="UP001328107">
    <property type="component" value="Unassembled WGS sequence"/>
</dbReference>
<reference evidence="2" key="1">
    <citation type="submission" date="2022-10" db="EMBL/GenBank/DDBJ databases">
        <title>Genome assembly of Pristionchus species.</title>
        <authorList>
            <person name="Yoshida K."/>
            <person name="Sommer R.J."/>
        </authorList>
    </citation>
    <scope>NUCLEOTIDE SEQUENCE [LARGE SCALE GENOMIC DNA]</scope>
    <source>
        <strain evidence="2">RS5460</strain>
    </source>
</reference>
<dbReference type="AlphaFoldDB" id="A0AAN5DHC8"/>
<evidence type="ECO:0000313" key="1">
    <source>
        <dbReference type="EMBL" id="GMR62537.1"/>
    </source>
</evidence>
<feature type="non-terminal residue" evidence="1">
    <location>
        <position position="1"/>
    </location>
</feature>
<feature type="non-terminal residue" evidence="1">
    <location>
        <position position="125"/>
    </location>
</feature>
<evidence type="ECO:0000313" key="2">
    <source>
        <dbReference type="Proteomes" id="UP001328107"/>
    </source>
</evidence>
<organism evidence="1 2">
    <name type="scientific">Pristionchus mayeri</name>
    <dbReference type="NCBI Taxonomy" id="1317129"/>
    <lineage>
        <taxon>Eukaryota</taxon>
        <taxon>Metazoa</taxon>
        <taxon>Ecdysozoa</taxon>
        <taxon>Nematoda</taxon>
        <taxon>Chromadorea</taxon>
        <taxon>Rhabditida</taxon>
        <taxon>Rhabditina</taxon>
        <taxon>Diplogasteromorpha</taxon>
        <taxon>Diplogasteroidea</taxon>
        <taxon>Neodiplogasteridae</taxon>
        <taxon>Pristionchus</taxon>
    </lineage>
</organism>
<keyword evidence="2" id="KW-1185">Reference proteome</keyword>
<protein>
    <submittedName>
        <fullName evidence="1">Uncharacterized protein</fullName>
    </submittedName>
</protein>
<accession>A0AAN5DHC8</accession>
<comment type="caution">
    <text evidence="1">The sequence shown here is derived from an EMBL/GenBank/DDBJ whole genome shotgun (WGS) entry which is preliminary data.</text>
</comment>
<dbReference type="EMBL" id="BTRK01000006">
    <property type="protein sequence ID" value="GMR62537.1"/>
    <property type="molecule type" value="Genomic_DNA"/>
</dbReference>
<proteinExistence type="predicted"/>